<dbReference type="EMBL" id="JABCKV010000021">
    <property type="protein sequence ID" value="KAG5646427.1"/>
    <property type="molecule type" value="Genomic_DNA"/>
</dbReference>
<proteinExistence type="predicted"/>
<comment type="caution">
    <text evidence="1">The sequence shown here is derived from an EMBL/GenBank/DDBJ whole genome shotgun (WGS) entry which is preliminary data.</text>
</comment>
<keyword evidence="2" id="KW-1185">Reference proteome</keyword>
<dbReference type="PANTHER" id="PTHR37852">
    <property type="entry name" value="YALI0B21208P"/>
    <property type="match status" value="1"/>
</dbReference>
<organism evidence="1 2">
    <name type="scientific">Asterophora parasitica</name>
    <dbReference type="NCBI Taxonomy" id="117018"/>
    <lineage>
        <taxon>Eukaryota</taxon>
        <taxon>Fungi</taxon>
        <taxon>Dikarya</taxon>
        <taxon>Basidiomycota</taxon>
        <taxon>Agaricomycotina</taxon>
        <taxon>Agaricomycetes</taxon>
        <taxon>Agaricomycetidae</taxon>
        <taxon>Agaricales</taxon>
        <taxon>Tricholomatineae</taxon>
        <taxon>Lyophyllaceae</taxon>
        <taxon>Asterophora</taxon>
    </lineage>
</organism>
<reference evidence="1" key="2">
    <citation type="submission" date="2021-10" db="EMBL/GenBank/DDBJ databases">
        <title>Phylogenomics reveals ancestral predisposition of the termite-cultivated fungus Termitomyces towards a domesticated lifestyle.</title>
        <authorList>
            <person name="Auxier B."/>
            <person name="Grum-Grzhimaylo A."/>
            <person name="Cardenas M.E."/>
            <person name="Lodge J.D."/>
            <person name="Laessoe T."/>
            <person name="Pedersen O."/>
            <person name="Smith M.E."/>
            <person name="Kuyper T.W."/>
            <person name="Franco-Molano E.A."/>
            <person name="Baroni T.J."/>
            <person name="Aanen D.K."/>
        </authorList>
    </citation>
    <scope>NUCLEOTIDE SEQUENCE</scope>
    <source>
        <strain evidence="1">AP01</strain>
        <tissue evidence="1">Mycelium</tissue>
    </source>
</reference>
<evidence type="ECO:0000313" key="2">
    <source>
        <dbReference type="Proteomes" id="UP000775547"/>
    </source>
</evidence>
<gene>
    <name evidence="1" type="ORF">DXG03_003477</name>
</gene>
<protein>
    <submittedName>
        <fullName evidence="1">Uncharacterized protein</fullName>
    </submittedName>
</protein>
<accession>A0A9P7G9C2</accession>
<dbReference type="AlphaFoldDB" id="A0A9P7G9C2"/>
<dbReference type="PANTHER" id="PTHR37852:SF1">
    <property type="entry name" value="HIG1 DOMAIN-CONTAINING PROTEIN"/>
    <property type="match status" value="1"/>
</dbReference>
<evidence type="ECO:0000313" key="1">
    <source>
        <dbReference type="EMBL" id="KAG5646427.1"/>
    </source>
</evidence>
<name>A0A9P7G9C2_9AGAR</name>
<dbReference type="OrthoDB" id="5584028at2759"/>
<reference evidence="1" key="1">
    <citation type="submission" date="2020-07" db="EMBL/GenBank/DDBJ databases">
        <authorList>
            <person name="Nieuwenhuis M."/>
            <person name="Van De Peppel L.J.J."/>
        </authorList>
    </citation>
    <scope>NUCLEOTIDE SEQUENCE</scope>
    <source>
        <strain evidence="1">AP01</strain>
        <tissue evidence="1">Mycelium</tissue>
    </source>
</reference>
<dbReference type="Proteomes" id="UP000775547">
    <property type="component" value="Unassembled WGS sequence"/>
</dbReference>
<sequence>MTATIVDDESAHNDLDTKKGEEAIRLSIPPRFYLVPSAAIIVGSAIGIVRGSGRASLRFLAENAHRPPTTVQGWYFYNKTKNYKVLWGGLKGAGVEAGKLGAVALGWVGIEEGLERVGWGQVGEVGAALGTAGVFSAVCEWDFELLCFSFDLTCLAGCADRLPWKTTKRTLALGLIIGGSMSGMKWGRVQLAQQQRTMGNQATEE</sequence>